<dbReference type="Gene3D" id="3.30.300.30">
    <property type="match status" value="1"/>
</dbReference>
<dbReference type="AlphaFoldDB" id="A0A365Y0J6"/>
<name>A0A365Y0J6_9BACT</name>
<dbReference type="InterPro" id="IPR042099">
    <property type="entry name" value="ANL_N_sf"/>
</dbReference>
<dbReference type="RefSeq" id="WP_113614632.1">
    <property type="nucleotide sequence ID" value="NZ_QFFJ01000001.1"/>
</dbReference>
<dbReference type="EMBL" id="QFFJ01000001">
    <property type="protein sequence ID" value="RBL92030.1"/>
    <property type="molecule type" value="Genomic_DNA"/>
</dbReference>
<evidence type="ECO:0000259" key="3">
    <source>
        <dbReference type="Pfam" id="PF00501"/>
    </source>
</evidence>
<keyword evidence="6" id="KW-1185">Reference proteome</keyword>
<sequence length="482" mass="52419">MNGLNKNALIDVSSGTAVTYQMLFNAAEGLATMFAGLGVRKGGVVMVHCRERLHQALYVLAGLHLPYVINPVNPEYTTEQLRRVIVHAEPALIITDMRELLPTTNINVISADAERHCSGKVSPQVRRYEVNGSLLIYTSGTTGNPKGVLLSPGNITKNTTEAILAFGYNPQSVSASLLPMFHTFTLISDLIPVLREGGTCIVCPTFSAAVCAGIQQELIRYRVHTFSAVPVIFQAITSLFDTSQTSSLRFVISGGAPLGENVRLAYSVRFGHPIIPCYGLGEVTCFATISPLDGIRARSAGKPAGVTICIVGADNGNDYLPVGETGEIVIKGASVISNGYFRDERTCYNIHGDFLTGDIGHLDKDGYLFITGRKKNMIIRGGTKIYLEDVDRCMEGSSGVRHCVSISLVKSGEQDKSLCFIVLKDEAQLSREEVRARVQSVLSSLHIPDEIYFVDTIPMTKTGKPLIDQLLQLRENEVAHKR</sequence>
<accession>A0A365Y0J6</accession>
<dbReference type="Pfam" id="PF13193">
    <property type="entry name" value="AMP-binding_C"/>
    <property type="match status" value="1"/>
</dbReference>
<organism evidence="5 6">
    <name type="scientific">Chitinophaga flava</name>
    <dbReference type="NCBI Taxonomy" id="2259036"/>
    <lineage>
        <taxon>Bacteria</taxon>
        <taxon>Pseudomonadati</taxon>
        <taxon>Bacteroidota</taxon>
        <taxon>Chitinophagia</taxon>
        <taxon>Chitinophagales</taxon>
        <taxon>Chitinophagaceae</taxon>
        <taxon>Chitinophaga</taxon>
    </lineage>
</organism>
<dbReference type="GO" id="GO:0006631">
    <property type="term" value="P:fatty acid metabolic process"/>
    <property type="evidence" value="ECO:0007669"/>
    <property type="project" value="TreeGrafter"/>
</dbReference>
<evidence type="ECO:0000256" key="2">
    <source>
        <dbReference type="ARBA" id="ARBA00022598"/>
    </source>
</evidence>
<dbReference type="InterPro" id="IPR000873">
    <property type="entry name" value="AMP-dep_synth/lig_dom"/>
</dbReference>
<dbReference type="SUPFAM" id="SSF56801">
    <property type="entry name" value="Acetyl-CoA synthetase-like"/>
    <property type="match status" value="1"/>
</dbReference>
<protein>
    <recommendedName>
        <fullName evidence="7">Long-chain fatty acid--CoA ligase</fullName>
    </recommendedName>
</protein>
<feature type="domain" description="AMP-binding enzyme C-terminal" evidence="4">
    <location>
        <begin position="417"/>
        <end position="464"/>
    </location>
</feature>
<comment type="similarity">
    <text evidence="1">Belongs to the ATP-dependent AMP-binding enzyme family.</text>
</comment>
<dbReference type="OrthoDB" id="9778383at2"/>
<dbReference type="GO" id="GO:0031956">
    <property type="term" value="F:medium-chain fatty acid-CoA ligase activity"/>
    <property type="evidence" value="ECO:0007669"/>
    <property type="project" value="TreeGrafter"/>
</dbReference>
<dbReference type="InterPro" id="IPR025110">
    <property type="entry name" value="AMP-bd_C"/>
</dbReference>
<feature type="domain" description="AMP-dependent synthetase/ligase" evidence="3">
    <location>
        <begin position="5"/>
        <end position="340"/>
    </location>
</feature>
<dbReference type="InterPro" id="IPR045851">
    <property type="entry name" value="AMP-bd_C_sf"/>
</dbReference>
<dbReference type="PANTHER" id="PTHR43201:SF5">
    <property type="entry name" value="MEDIUM-CHAIN ACYL-COA LIGASE ACSF2, MITOCHONDRIAL"/>
    <property type="match status" value="1"/>
</dbReference>
<dbReference type="PROSITE" id="PS00455">
    <property type="entry name" value="AMP_BINDING"/>
    <property type="match status" value="1"/>
</dbReference>
<keyword evidence="2" id="KW-0436">Ligase</keyword>
<dbReference type="PANTHER" id="PTHR43201">
    <property type="entry name" value="ACYL-COA SYNTHETASE"/>
    <property type="match status" value="1"/>
</dbReference>
<dbReference type="Pfam" id="PF00501">
    <property type="entry name" value="AMP-binding"/>
    <property type="match status" value="1"/>
</dbReference>
<evidence type="ECO:0000259" key="4">
    <source>
        <dbReference type="Pfam" id="PF13193"/>
    </source>
</evidence>
<reference evidence="5 6" key="1">
    <citation type="submission" date="2018-05" db="EMBL/GenBank/DDBJ databases">
        <title>Chitinophaga sp. K3CV102501T nov., isolated from isolated from a monsoon evergreen broad-leaved forest soil.</title>
        <authorList>
            <person name="Lv Y."/>
        </authorList>
    </citation>
    <scope>NUCLEOTIDE SEQUENCE [LARGE SCALE GENOMIC DNA]</scope>
    <source>
        <strain evidence="5 6">GDMCC 1.1325</strain>
    </source>
</reference>
<comment type="caution">
    <text evidence="5">The sequence shown here is derived from an EMBL/GenBank/DDBJ whole genome shotgun (WGS) entry which is preliminary data.</text>
</comment>
<evidence type="ECO:0000313" key="5">
    <source>
        <dbReference type="EMBL" id="RBL92030.1"/>
    </source>
</evidence>
<gene>
    <name evidence="5" type="ORF">DF182_05380</name>
</gene>
<evidence type="ECO:0000313" key="6">
    <source>
        <dbReference type="Proteomes" id="UP000253410"/>
    </source>
</evidence>
<evidence type="ECO:0008006" key="7">
    <source>
        <dbReference type="Google" id="ProtNLM"/>
    </source>
</evidence>
<proteinExistence type="inferred from homology"/>
<dbReference type="Proteomes" id="UP000253410">
    <property type="component" value="Unassembled WGS sequence"/>
</dbReference>
<dbReference type="Gene3D" id="3.40.50.12780">
    <property type="entry name" value="N-terminal domain of ligase-like"/>
    <property type="match status" value="1"/>
</dbReference>
<evidence type="ECO:0000256" key="1">
    <source>
        <dbReference type="ARBA" id="ARBA00006432"/>
    </source>
</evidence>
<dbReference type="InterPro" id="IPR020845">
    <property type="entry name" value="AMP-binding_CS"/>
</dbReference>